<reference evidence="1" key="2">
    <citation type="submission" date="2023-06" db="EMBL/GenBank/DDBJ databases">
        <authorList>
            <person name="Ma L."/>
            <person name="Liu K.-W."/>
            <person name="Li Z."/>
            <person name="Hsiao Y.-Y."/>
            <person name="Qi Y."/>
            <person name="Fu T."/>
            <person name="Tang G."/>
            <person name="Zhang D."/>
            <person name="Sun W.-H."/>
            <person name="Liu D.-K."/>
            <person name="Li Y."/>
            <person name="Chen G.-Z."/>
            <person name="Liu X.-D."/>
            <person name="Liao X.-Y."/>
            <person name="Jiang Y.-T."/>
            <person name="Yu X."/>
            <person name="Hao Y."/>
            <person name="Huang J."/>
            <person name="Zhao X.-W."/>
            <person name="Ke S."/>
            <person name="Chen Y.-Y."/>
            <person name="Wu W.-L."/>
            <person name="Hsu J.-L."/>
            <person name="Lin Y.-F."/>
            <person name="Huang M.-D."/>
            <person name="Li C.-Y."/>
            <person name="Huang L."/>
            <person name="Wang Z.-W."/>
            <person name="Zhao X."/>
            <person name="Zhong W.-Y."/>
            <person name="Peng D.-H."/>
            <person name="Ahmad S."/>
            <person name="Lan S."/>
            <person name="Zhang J.-S."/>
            <person name="Tsai W.-C."/>
            <person name="Van De Peer Y."/>
            <person name="Liu Z.-J."/>
        </authorList>
    </citation>
    <scope>NUCLEOTIDE SEQUENCE</scope>
    <source>
        <strain evidence="1">CP</strain>
        <tissue evidence="1">Leaves</tissue>
    </source>
</reference>
<dbReference type="PANTHER" id="PTHR33116:SF78">
    <property type="entry name" value="OS12G0587133 PROTEIN"/>
    <property type="match status" value="1"/>
</dbReference>
<dbReference type="PANTHER" id="PTHR33116">
    <property type="entry name" value="REVERSE TRANSCRIPTASE ZINC-BINDING DOMAIN-CONTAINING PROTEIN-RELATED-RELATED"/>
    <property type="match status" value="1"/>
</dbReference>
<name>A0AAV9CMT7_ACOCL</name>
<keyword evidence="2" id="KW-1185">Reference proteome</keyword>
<dbReference type="AlphaFoldDB" id="A0AAV9CMT7"/>
<dbReference type="Proteomes" id="UP001180020">
    <property type="component" value="Unassembled WGS sequence"/>
</dbReference>
<sequence>MLYEATEADARAARFITFCFELVSGLSLNWSKSALLAVNVPEPQRQALARIVGCEVRDFPVRVLGLPLSRGRLKKEDWDPLIERFQRRLAGWKGRLLTYGGRLTLLQAVLSALPLFFLSVFRIPAGVLQRIETMRRRFLWQGTQEEALKPHLVNWRTVCLSKADGELGVLDLREMNNALLSKWLWRWINEPESQWAQVICDRYGGHGANARRWPSLGVRASSLCKGIFSNCEEFAQTVHWAIGNGMTTQFWTDVWCGEGPFCTLYPLVYVLTRAPQETVRNAWTVEGSGGSWLVPLRRNIFSPEEATQLEAITEKLGEWSGQLGSERDQPRWSPKPTEGFSVKRYYTWRRRNLTPA</sequence>
<dbReference type="EMBL" id="JAUJYO010000018">
    <property type="protein sequence ID" value="KAK1289771.1"/>
    <property type="molecule type" value="Genomic_DNA"/>
</dbReference>
<protein>
    <submittedName>
        <fullName evidence="1">Uncharacterized protein</fullName>
    </submittedName>
</protein>
<accession>A0AAV9CMT7</accession>
<comment type="caution">
    <text evidence="1">The sequence shown here is derived from an EMBL/GenBank/DDBJ whole genome shotgun (WGS) entry which is preliminary data.</text>
</comment>
<gene>
    <name evidence="1" type="ORF">QJS10_CPB18g00723</name>
</gene>
<proteinExistence type="predicted"/>
<organism evidence="1 2">
    <name type="scientific">Acorus calamus</name>
    <name type="common">Sweet flag</name>
    <dbReference type="NCBI Taxonomy" id="4465"/>
    <lineage>
        <taxon>Eukaryota</taxon>
        <taxon>Viridiplantae</taxon>
        <taxon>Streptophyta</taxon>
        <taxon>Embryophyta</taxon>
        <taxon>Tracheophyta</taxon>
        <taxon>Spermatophyta</taxon>
        <taxon>Magnoliopsida</taxon>
        <taxon>Liliopsida</taxon>
        <taxon>Acoraceae</taxon>
        <taxon>Acorus</taxon>
    </lineage>
</organism>
<reference evidence="1" key="1">
    <citation type="journal article" date="2023" name="Nat. Commun.">
        <title>Diploid and tetraploid genomes of Acorus and the evolution of monocots.</title>
        <authorList>
            <person name="Ma L."/>
            <person name="Liu K.W."/>
            <person name="Li Z."/>
            <person name="Hsiao Y.Y."/>
            <person name="Qi Y."/>
            <person name="Fu T."/>
            <person name="Tang G.D."/>
            <person name="Zhang D."/>
            <person name="Sun W.H."/>
            <person name="Liu D.K."/>
            <person name="Li Y."/>
            <person name="Chen G.Z."/>
            <person name="Liu X.D."/>
            <person name="Liao X.Y."/>
            <person name="Jiang Y.T."/>
            <person name="Yu X."/>
            <person name="Hao Y."/>
            <person name="Huang J."/>
            <person name="Zhao X.W."/>
            <person name="Ke S."/>
            <person name="Chen Y.Y."/>
            <person name="Wu W.L."/>
            <person name="Hsu J.L."/>
            <person name="Lin Y.F."/>
            <person name="Huang M.D."/>
            <person name="Li C.Y."/>
            <person name="Huang L."/>
            <person name="Wang Z.W."/>
            <person name="Zhao X."/>
            <person name="Zhong W.Y."/>
            <person name="Peng D.H."/>
            <person name="Ahmad S."/>
            <person name="Lan S."/>
            <person name="Zhang J.S."/>
            <person name="Tsai W.C."/>
            <person name="Van de Peer Y."/>
            <person name="Liu Z.J."/>
        </authorList>
    </citation>
    <scope>NUCLEOTIDE SEQUENCE</scope>
    <source>
        <strain evidence="1">CP</strain>
    </source>
</reference>
<evidence type="ECO:0000313" key="2">
    <source>
        <dbReference type="Proteomes" id="UP001180020"/>
    </source>
</evidence>
<evidence type="ECO:0000313" key="1">
    <source>
        <dbReference type="EMBL" id="KAK1289771.1"/>
    </source>
</evidence>